<sequence precursor="true">MAFCLNRSLSLSVVCMGLTLLGGCFSSTPARMAHVHGVITHQGQPLEGGVGSMNFVSDAAVEVAKIESGGSYSPLLKPSEYKIAIRYKDGVDIRDEASRMIRAKDLIPANYGDTRSSELTLVAEEGRNEVNFDLP</sequence>
<feature type="signal peptide" evidence="1">
    <location>
        <begin position="1"/>
        <end position="26"/>
    </location>
</feature>
<dbReference type="PROSITE" id="PS51257">
    <property type="entry name" value="PROKAR_LIPOPROTEIN"/>
    <property type="match status" value="1"/>
</dbReference>
<evidence type="ECO:0000313" key="3">
    <source>
        <dbReference type="Proteomes" id="UP000318878"/>
    </source>
</evidence>
<keyword evidence="3" id="KW-1185">Reference proteome</keyword>
<evidence type="ECO:0008006" key="4">
    <source>
        <dbReference type="Google" id="ProtNLM"/>
    </source>
</evidence>
<evidence type="ECO:0000313" key="2">
    <source>
        <dbReference type="EMBL" id="TWT30906.1"/>
    </source>
</evidence>
<dbReference type="EMBL" id="SJPF01000005">
    <property type="protein sequence ID" value="TWT30906.1"/>
    <property type="molecule type" value="Genomic_DNA"/>
</dbReference>
<keyword evidence="1" id="KW-0732">Signal</keyword>
<gene>
    <name evidence="2" type="ORF">Enr8_44320</name>
</gene>
<reference evidence="2 3" key="1">
    <citation type="submission" date="2019-02" db="EMBL/GenBank/DDBJ databases">
        <title>Deep-cultivation of Planctomycetes and their phenomic and genomic characterization uncovers novel biology.</title>
        <authorList>
            <person name="Wiegand S."/>
            <person name="Jogler M."/>
            <person name="Boedeker C."/>
            <person name="Pinto D."/>
            <person name="Vollmers J."/>
            <person name="Rivas-Marin E."/>
            <person name="Kohn T."/>
            <person name="Peeters S.H."/>
            <person name="Heuer A."/>
            <person name="Rast P."/>
            <person name="Oberbeckmann S."/>
            <person name="Bunk B."/>
            <person name="Jeske O."/>
            <person name="Meyerdierks A."/>
            <person name="Storesund J.E."/>
            <person name="Kallscheuer N."/>
            <person name="Luecker S."/>
            <person name="Lage O.M."/>
            <person name="Pohl T."/>
            <person name="Merkel B.J."/>
            <person name="Hornburger P."/>
            <person name="Mueller R.-W."/>
            <person name="Bruemmer F."/>
            <person name="Labrenz M."/>
            <person name="Spormann A.M."/>
            <person name="Op Den Camp H."/>
            <person name="Overmann J."/>
            <person name="Amann R."/>
            <person name="Jetten M.S.M."/>
            <person name="Mascher T."/>
            <person name="Medema M.H."/>
            <person name="Devos D.P."/>
            <person name="Kaster A.-K."/>
            <person name="Ovreas L."/>
            <person name="Rohde M."/>
            <person name="Galperin M.Y."/>
            <person name="Jogler C."/>
        </authorList>
    </citation>
    <scope>NUCLEOTIDE SEQUENCE [LARGE SCALE GENOMIC DNA]</scope>
    <source>
        <strain evidence="2 3">Enr8</strain>
    </source>
</reference>
<name>A0A5C5UWZ8_9BACT</name>
<protein>
    <recommendedName>
        <fullName evidence="4">Carboxypeptidase regulatory-like domain-containing protein</fullName>
    </recommendedName>
</protein>
<dbReference type="AlphaFoldDB" id="A0A5C5UWZ8"/>
<evidence type="ECO:0000256" key="1">
    <source>
        <dbReference type="SAM" id="SignalP"/>
    </source>
</evidence>
<proteinExistence type="predicted"/>
<dbReference type="RefSeq" id="WP_146435747.1">
    <property type="nucleotide sequence ID" value="NZ_SJPF01000005.1"/>
</dbReference>
<dbReference type="Proteomes" id="UP000318878">
    <property type="component" value="Unassembled WGS sequence"/>
</dbReference>
<dbReference type="OrthoDB" id="291487at2"/>
<organism evidence="2 3">
    <name type="scientific">Blastopirellula retiformator</name>
    <dbReference type="NCBI Taxonomy" id="2527970"/>
    <lineage>
        <taxon>Bacteria</taxon>
        <taxon>Pseudomonadati</taxon>
        <taxon>Planctomycetota</taxon>
        <taxon>Planctomycetia</taxon>
        <taxon>Pirellulales</taxon>
        <taxon>Pirellulaceae</taxon>
        <taxon>Blastopirellula</taxon>
    </lineage>
</organism>
<comment type="caution">
    <text evidence="2">The sequence shown here is derived from an EMBL/GenBank/DDBJ whole genome shotgun (WGS) entry which is preliminary data.</text>
</comment>
<accession>A0A5C5UWZ8</accession>
<feature type="chain" id="PRO_5022706034" description="Carboxypeptidase regulatory-like domain-containing protein" evidence="1">
    <location>
        <begin position="27"/>
        <end position="135"/>
    </location>
</feature>